<organism evidence="3 4">
    <name type="scientific">Pseudoteredinibacter isoporae</name>
    <dbReference type="NCBI Taxonomy" id="570281"/>
    <lineage>
        <taxon>Bacteria</taxon>
        <taxon>Pseudomonadati</taxon>
        <taxon>Pseudomonadota</taxon>
        <taxon>Gammaproteobacteria</taxon>
        <taxon>Cellvibrionales</taxon>
        <taxon>Cellvibrionaceae</taxon>
        <taxon>Pseudoteredinibacter</taxon>
    </lineage>
</organism>
<feature type="chain" id="PRO_5031563531" description="Spondin domain-containing protein" evidence="1">
    <location>
        <begin position="29"/>
        <end position="223"/>
    </location>
</feature>
<reference evidence="3 4" key="1">
    <citation type="submission" date="2020-08" db="EMBL/GenBank/DDBJ databases">
        <title>Genomic Encyclopedia of Type Strains, Phase IV (KMG-IV): sequencing the most valuable type-strain genomes for metagenomic binning, comparative biology and taxonomic classification.</title>
        <authorList>
            <person name="Goeker M."/>
        </authorList>
    </citation>
    <scope>NUCLEOTIDE SEQUENCE [LARGE SCALE GENOMIC DNA]</scope>
    <source>
        <strain evidence="3 4">DSM 22368</strain>
    </source>
</reference>
<feature type="signal peptide" evidence="1">
    <location>
        <begin position="1"/>
        <end position="28"/>
    </location>
</feature>
<evidence type="ECO:0000256" key="1">
    <source>
        <dbReference type="SAM" id="SignalP"/>
    </source>
</evidence>
<feature type="domain" description="Spondin" evidence="2">
    <location>
        <begin position="44"/>
        <end position="163"/>
    </location>
</feature>
<dbReference type="Gene3D" id="2.60.40.2130">
    <property type="entry name" value="F-spondin domain"/>
    <property type="match status" value="1"/>
</dbReference>
<proteinExistence type="predicted"/>
<dbReference type="AlphaFoldDB" id="A0A7X0JQ80"/>
<evidence type="ECO:0000259" key="2">
    <source>
        <dbReference type="Pfam" id="PF06468"/>
    </source>
</evidence>
<dbReference type="NCBIfam" id="NF038123">
    <property type="entry name" value="NF038123_dom"/>
    <property type="match status" value="1"/>
</dbReference>
<evidence type="ECO:0000313" key="3">
    <source>
        <dbReference type="EMBL" id="MBB6520177.1"/>
    </source>
</evidence>
<keyword evidence="4" id="KW-1185">Reference proteome</keyword>
<dbReference type="InterPro" id="IPR038678">
    <property type="entry name" value="Spondin_N_sf"/>
</dbReference>
<dbReference type="InterPro" id="IPR009465">
    <property type="entry name" value="Spondin_N"/>
</dbReference>
<comment type="caution">
    <text evidence="3">The sequence shown here is derived from an EMBL/GenBank/DDBJ whole genome shotgun (WGS) entry which is preliminary data.</text>
</comment>
<dbReference type="EMBL" id="JACHHT010000001">
    <property type="protein sequence ID" value="MBB6520177.1"/>
    <property type="molecule type" value="Genomic_DNA"/>
</dbReference>
<protein>
    <recommendedName>
        <fullName evidence="2">Spondin domain-containing protein</fullName>
    </recommendedName>
</protein>
<dbReference type="Pfam" id="PF06468">
    <property type="entry name" value="Spond_N"/>
    <property type="match status" value="1"/>
</dbReference>
<evidence type="ECO:0000313" key="4">
    <source>
        <dbReference type="Proteomes" id="UP000528457"/>
    </source>
</evidence>
<accession>A0A7X0JQ80</accession>
<name>A0A7X0JQ80_9GAMM</name>
<sequence length="223" mass="23325">MSLKKTLIASTAILAAGLSLSASVSAQALETYKVKITNITHGITFTPFLAASHRSDVKVFEVGQAASDEVARVAEGGDVGPLATQLDASSSVADTATTSGLLGPGESTEFELQSQPFVSFISIVSMLLPTNDTMVALNQAVLPGFRTAKLTYYMNAYDAGTETNSELCADIPGPRCGGSPFSPDDSGEGYVFPSPGIHGEADLTRARYNWGGAVAKVEIERIR</sequence>
<keyword evidence="1" id="KW-0732">Signal</keyword>
<gene>
    <name evidence="3" type="ORF">HNR48_000455</name>
</gene>
<dbReference type="InParanoid" id="A0A7X0JQ80"/>
<dbReference type="RefSeq" id="WP_166852020.1">
    <property type="nucleotide sequence ID" value="NZ_JAAONY010000001.1"/>
</dbReference>
<dbReference type="Proteomes" id="UP000528457">
    <property type="component" value="Unassembled WGS sequence"/>
</dbReference>